<reference evidence="2" key="1">
    <citation type="submission" date="2021-01" db="EMBL/GenBank/DDBJ databases">
        <title>Whole genome shotgun sequence of Verrucosispora sediminis NBRC 107745.</title>
        <authorList>
            <person name="Komaki H."/>
            <person name="Tamura T."/>
        </authorList>
    </citation>
    <scope>NUCLEOTIDE SEQUENCE</scope>
    <source>
        <strain evidence="2">NBRC 107745</strain>
    </source>
</reference>
<dbReference type="EMBL" id="BOPD01000053">
    <property type="protein sequence ID" value="GIJ36521.1"/>
    <property type="molecule type" value="Genomic_DNA"/>
</dbReference>
<sequence length="131" mass="14113">MAPTFNAIGLAVADMAASLSFYRRLGLEFPDGAEQEPHVETTVAGGIRLMWDTHASLQSFDPGYQPAPPSGGWAFLCADAAEVDRCHGDLVAAGHRSVNAPWDAPWGQRYAQVRDPDGNVVDLFAWNSSPQ</sequence>
<accession>A0A9W5UXK7</accession>
<dbReference type="SUPFAM" id="SSF54593">
    <property type="entry name" value="Glyoxalase/Bleomycin resistance protein/Dihydroxybiphenyl dioxygenase"/>
    <property type="match status" value="1"/>
</dbReference>
<evidence type="ECO:0000313" key="2">
    <source>
        <dbReference type="EMBL" id="GIJ36521.1"/>
    </source>
</evidence>
<dbReference type="AlphaFoldDB" id="A0A9W5UXK7"/>
<dbReference type="InterPro" id="IPR037523">
    <property type="entry name" value="VOC_core"/>
</dbReference>
<dbReference type="Proteomes" id="UP000607311">
    <property type="component" value="Unassembled WGS sequence"/>
</dbReference>
<protein>
    <submittedName>
        <fullName evidence="2">Glyoxalase</fullName>
    </submittedName>
</protein>
<dbReference type="OrthoDB" id="9798201at2"/>
<dbReference type="PANTHER" id="PTHR36503">
    <property type="entry name" value="BLR2520 PROTEIN"/>
    <property type="match status" value="1"/>
</dbReference>
<dbReference type="PANTHER" id="PTHR36503:SF3">
    <property type="entry name" value="BLR0126 PROTEIN"/>
    <property type="match status" value="1"/>
</dbReference>
<keyword evidence="3" id="KW-1185">Reference proteome</keyword>
<organism evidence="2 3">
    <name type="scientific">Micromonospora sediminimaris</name>
    <dbReference type="NCBI Taxonomy" id="547162"/>
    <lineage>
        <taxon>Bacteria</taxon>
        <taxon>Bacillati</taxon>
        <taxon>Actinomycetota</taxon>
        <taxon>Actinomycetes</taxon>
        <taxon>Micromonosporales</taxon>
        <taxon>Micromonosporaceae</taxon>
        <taxon>Micromonospora</taxon>
    </lineage>
</organism>
<dbReference type="InterPro" id="IPR004360">
    <property type="entry name" value="Glyas_Fos-R_dOase_dom"/>
</dbReference>
<dbReference type="PROSITE" id="PS51819">
    <property type="entry name" value="VOC"/>
    <property type="match status" value="1"/>
</dbReference>
<dbReference type="RefSeq" id="WP_093407284.1">
    <property type="nucleotide sequence ID" value="NZ_BOPD01000053.1"/>
</dbReference>
<gene>
    <name evidence="2" type="ORF">Vse01_56690</name>
</gene>
<proteinExistence type="predicted"/>
<dbReference type="Gene3D" id="3.10.180.10">
    <property type="entry name" value="2,3-Dihydroxybiphenyl 1,2-Dioxygenase, domain 1"/>
    <property type="match status" value="1"/>
</dbReference>
<evidence type="ECO:0000259" key="1">
    <source>
        <dbReference type="PROSITE" id="PS51819"/>
    </source>
</evidence>
<dbReference type="Pfam" id="PF00903">
    <property type="entry name" value="Glyoxalase"/>
    <property type="match status" value="1"/>
</dbReference>
<name>A0A9W5UXK7_9ACTN</name>
<comment type="caution">
    <text evidence="2">The sequence shown here is derived from an EMBL/GenBank/DDBJ whole genome shotgun (WGS) entry which is preliminary data.</text>
</comment>
<feature type="domain" description="VOC" evidence="1">
    <location>
        <begin position="4"/>
        <end position="126"/>
    </location>
</feature>
<dbReference type="InterPro" id="IPR029068">
    <property type="entry name" value="Glyas_Bleomycin-R_OHBP_Dase"/>
</dbReference>
<evidence type="ECO:0000313" key="3">
    <source>
        <dbReference type="Proteomes" id="UP000607311"/>
    </source>
</evidence>